<feature type="compositionally biased region" description="Basic and acidic residues" evidence="7">
    <location>
        <begin position="372"/>
        <end position="386"/>
    </location>
</feature>
<evidence type="ECO:0000256" key="3">
    <source>
        <dbReference type="ARBA" id="ARBA00022448"/>
    </source>
</evidence>
<evidence type="ECO:0000256" key="6">
    <source>
        <dbReference type="ARBA" id="ARBA00023054"/>
    </source>
</evidence>
<gene>
    <name evidence="9" type="ORF">AMATHDRAFT_135672</name>
</gene>
<feature type="compositionally biased region" description="Polar residues" evidence="7">
    <location>
        <begin position="1168"/>
        <end position="1177"/>
    </location>
</feature>
<keyword evidence="6" id="KW-0175">Coiled coil</keyword>
<feature type="domain" description="Vacuolar protein sorting-associated protein 54 C-terminal" evidence="8">
    <location>
        <begin position="803"/>
        <end position="934"/>
    </location>
</feature>
<dbReference type="PANTHER" id="PTHR12965:SF0">
    <property type="entry name" value="VACUOLAR PROTEIN SORTING-ASSOCIATED PROTEIN 54"/>
    <property type="match status" value="1"/>
</dbReference>
<feature type="region of interest" description="Disordered" evidence="7">
    <location>
        <begin position="1159"/>
        <end position="1190"/>
    </location>
</feature>
<evidence type="ECO:0000313" key="10">
    <source>
        <dbReference type="Proteomes" id="UP000242287"/>
    </source>
</evidence>
<feature type="region of interest" description="Disordered" evidence="7">
    <location>
        <begin position="1"/>
        <end position="58"/>
    </location>
</feature>
<evidence type="ECO:0000256" key="5">
    <source>
        <dbReference type="ARBA" id="ARBA00023034"/>
    </source>
</evidence>
<dbReference type="Proteomes" id="UP000242287">
    <property type="component" value="Unassembled WGS sequence"/>
</dbReference>
<feature type="region of interest" description="Disordered" evidence="7">
    <location>
        <begin position="1074"/>
        <end position="1114"/>
    </location>
</feature>
<dbReference type="InterPro" id="IPR039745">
    <property type="entry name" value="Vps54"/>
</dbReference>
<name>A0A2A9NVK9_9AGAR</name>
<keyword evidence="10" id="KW-1185">Reference proteome</keyword>
<dbReference type="PANTHER" id="PTHR12965">
    <property type="entry name" value="VACUOLAR PROTEIN SORTING 54"/>
    <property type="match status" value="1"/>
</dbReference>
<evidence type="ECO:0000256" key="4">
    <source>
        <dbReference type="ARBA" id="ARBA00022927"/>
    </source>
</evidence>
<dbReference type="InterPro" id="IPR012501">
    <property type="entry name" value="Vps54_C"/>
</dbReference>
<dbReference type="GO" id="GO:0005829">
    <property type="term" value="C:cytosol"/>
    <property type="evidence" value="ECO:0007669"/>
    <property type="project" value="GOC"/>
</dbReference>
<dbReference type="Pfam" id="PF07928">
    <property type="entry name" value="Vps54"/>
    <property type="match status" value="1"/>
</dbReference>
<evidence type="ECO:0000313" key="9">
    <source>
        <dbReference type="EMBL" id="PFH54158.1"/>
    </source>
</evidence>
<evidence type="ECO:0000256" key="7">
    <source>
        <dbReference type="SAM" id="MobiDB-lite"/>
    </source>
</evidence>
<feature type="region of interest" description="Disordered" evidence="7">
    <location>
        <begin position="101"/>
        <end position="122"/>
    </location>
</feature>
<keyword evidence="5" id="KW-0333">Golgi apparatus</keyword>
<organism evidence="9 10">
    <name type="scientific">Amanita thiersii Skay4041</name>
    <dbReference type="NCBI Taxonomy" id="703135"/>
    <lineage>
        <taxon>Eukaryota</taxon>
        <taxon>Fungi</taxon>
        <taxon>Dikarya</taxon>
        <taxon>Basidiomycota</taxon>
        <taxon>Agaricomycotina</taxon>
        <taxon>Agaricomycetes</taxon>
        <taxon>Agaricomycetidae</taxon>
        <taxon>Agaricales</taxon>
        <taxon>Pluteineae</taxon>
        <taxon>Amanitaceae</taxon>
        <taxon>Amanita</taxon>
    </lineage>
</organism>
<proteinExistence type="inferred from homology"/>
<evidence type="ECO:0000256" key="1">
    <source>
        <dbReference type="ARBA" id="ARBA00004601"/>
    </source>
</evidence>
<comment type="similarity">
    <text evidence="2">Belongs to the VPS54 family.</text>
</comment>
<dbReference type="GO" id="GO:0019905">
    <property type="term" value="F:syntaxin binding"/>
    <property type="evidence" value="ECO:0007669"/>
    <property type="project" value="TreeGrafter"/>
</dbReference>
<feature type="compositionally biased region" description="Polar residues" evidence="7">
    <location>
        <begin position="1099"/>
        <end position="1114"/>
    </location>
</feature>
<keyword evidence="4" id="KW-0653">Protein transport</keyword>
<dbReference type="OrthoDB" id="10259024at2759"/>
<accession>A0A2A9NVK9</accession>
<evidence type="ECO:0000259" key="8">
    <source>
        <dbReference type="Pfam" id="PF07928"/>
    </source>
</evidence>
<dbReference type="GO" id="GO:0006896">
    <property type="term" value="P:Golgi to vacuole transport"/>
    <property type="evidence" value="ECO:0007669"/>
    <property type="project" value="TreeGrafter"/>
</dbReference>
<comment type="subcellular location">
    <subcellularLocation>
        <location evidence="1">Golgi apparatus</location>
        <location evidence="1">trans-Golgi network</location>
    </subcellularLocation>
</comment>
<dbReference type="AlphaFoldDB" id="A0A2A9NVK9"/>
<dbReference type="Gene3D" id="6.10.250.860">
    <property type="match status" value="1"/>
</dbReference>
<reference evidence="9 10" key="1">
    <citation type="submission" date="2014-02" db="EMBL/GenBank/DDBJ databases">
        <title>Transposable element dynamics among asymbiotic and ectomycorrhizal Amanita fungi.</title>
        <authorList>
            <consortium name="DOE Joint Genome Institute"/>
            <person name="Hess J."/>
            <person name="Skrede I."/>
            <person name="Wolfe B."/>
            <person name="LaButti K."/>
            <person name="Ohm R.A."/>
            <person name="Grigoriev I.V."/>
            <person name="Pringle A."/>
        </authorList>
    </citation>
    <scope>NUCLEOTIDE SEQUENCE [LARGE SCALE GENOMIC DNA]</scope>
    <source>
        <strain evidence="9 10">SKay4041</strain>
    </source>
</reference>
<dbReference type="GO" id="GO:0015031">
    <property type="term" value="P:protein transport"/>
    <property type="evidence" value="ECO:0007669"/>
    <property type="project" value="UniProtKB-KW"/>
</dbReference>
<sequence>MSVASSPPASPPVPPSALPDQLPTARPFRFTWDPSSRRPGPASVSGTTEGRGGDYITAKQPRLGFLESSSTTALASGALPVEWSSSRHGFNAISTVLNNPRKRQAPPKAHSTLPAVPPADLPRVRRKDFNPYLRSIAPEWQRYERNSLLGRDGQAQLDGGNITPRASLSSVPENPPLTPTAQRPFPTPIQSKTIPQLDSVPQVFFDQKFNLSDPRTFITVTEQDDSSLSGHSKSTNTNAAQDFSNGTLLLQDKLSHYADTVEQHLIKEISLRSTSFFAALTNLHDLQAESEQCLDRIGRMRQLLQDVNEQGAKRGLEIVRKECKLENVRRVQEGVKAVNSVVDMAGVAKGLVDAGQWGQALDVIEELERMWEEPREDDRKKKDAMGVKHMAQRRTAQNGNSMPSPLPSMAEEEAEEEENAKQQLQRRPIQEIPLSSLQAFSALPTHLRELTLEIAASLSSEVVGVLQVDLSERITRKGKNAIHCQRAERATNQNLRDRLTPLLHGLVRTKGLKETTLSWREVVLNEIKGVIKEKLPSFDAAIEDEGQADKSDIRTISAGLTKYLQTLSHADFLTLIRGVYQNLFDGIEGLQAQGHEFLDVLETIIGTPPDLSHLQDDFADIIGSAAELANVQVARVITLRVEQHAALSLPDFLAFFHDTWNFVIKCETICRRMIVGLRGAVVSQAKAFLQAFHQLRLTRSAKLVEDEQWSQTEVSSVLQRITETILDCAVRDSPELLIKPEDPLWTPPSSATLTSRDTSDSINGTFQATTVLESDSPKSPLGSHPTPGNNSNANAKYLRIEQRTYFIVSATAEVLVLLQDYLRLVVNLSLLTTDTMSRVIEFLKAFNSRTCQVVLGAGAMRSAGLKNITAKHLSLASQSLSIMFELIPYVREAFRRHLSPKQAVMLVEFDKLKRDFQEHQNEIHAKLIGIMSDRLNAHIKSLQSVDWNLPRPASGVNEYMEILVKETVTLHKVLTRYLATPTVEYVMTQVLAAINHRLSEEYGKIDMPHQEVKTRLLADAKYLHQKFSGLKHIGMPTSMLETVLAERRVPRAGETVQTPLSTLSSANQRLKGLLSGRSPTLDKAPPPPPGKEISPLSVPRTSSPGPVHGTSSVPNLASVASASVTSLMSSTGANVNGVESASTSTLVLVASGGGANDVVSHAPFPTDSAGTSSTVDGSSEIEEQHQASSGPGFLQVEAGVKNEPNLDPGENTAAHEANLNGVEASMAEKELPAVRDQVADDGSHFVNSSP</sequence>
<keyword evidence="3" id="KW-0813">Transport</keyword>
<feature type="region of interest" description="Disordered" evidence="7">
    <location>
        <begin position="372"/>
        <end position="427"/>
    </location>
</feature>
<dbReference type="GO" id="GO:0000938">
    <property type="term" value="C:GARP complex"/>
    <property type="evidence" value="ECO:0007669"/>
    <property type="project" value="InterPro"/>
</dbReference>
<protein>
    <recommendedName>
        <fullName evidence="8">Vacuolar protein sorting-associated protein 54 C-terminal domain-containing protein</fullName>
    </recommendedName>
</protein>
<feature type="compositionally biased region" description="Pro residues" evidence="7">
    <location>
        <begin position="8"/>
        <end position="17"/>
    </location>
</feature>
<feature type="compositionally biased region" description="Polar residues" evidence="7">
    <location>
        <begin position="394"/>
        <end position="403"/>
    </location>
</feature>
<feature type="region of interest" description="Disordered" evidence="7">
    <location>
        <begin position="155"/>
        <end position="185"/>
    </location>
</feature>
<evidence type="ECO:0000256" key="2">
    <source>
        <dbReference type="ARBA" id="ARBA00009150"/>
    </source>
</evidence>
<dbReference type="STRING" id="703135.A0A2A9NVK9"/>
<dbReference type="EMBL" id="KZ301970">
    <property type="protein sequence ID" value="PFH54158.1"/>
    <property type="molecule type" value="Genomic_DNA"/>
</dbReference>
<dbReference type="GO" id="GO:0042147">
    <property type="term" value="P:retrograde transport, endosome to Golgi"/>
    <property type="evidence" value="ECO:0007669"/>
    <property type="project" value="InterPro"/>
</dbReference>